<feature type="transmembrane region" description="Helical" evidence="2">
    <location>
        <begin position="103"/>
        <end position="124"/>
    </location>
</feature>
<protein>
    <submittedName>
        <fullName evidence="4">Helix-turn-helix domain-containing protein</fullName>
    </submittedName>
</protein>
<dbReference type="Proteomes" id="UP000711047">
    <property type="component" value="Unassembled WGS sequence"/>
</dbReference>
<feature type="region of interest" description="Disordered" evidence="1">
    <location>
        <begin position="130"/>
        <end position="210"/>
    </location>
</feature>
<dbReference type="Pfam" id="PF13413">
    <property type="entry name" value="HTH_25"/>
    <property type="match status" value="1"/>
</dbReference>
<evidence type="ECO:0000313" key="4">
    <source>
        <dbReference type="EMBL" id="NQX46246.1"/>
    </source>
</evidence>
<keyword evidence="2" id="KW-0472">Membrane</keyword>
<dbReference type="Gene3D" id="1.10.260.40">
    <property type="entry name" value="lambda repressor-like DNA-binding domains"/>
    <property type="match status" value="1"/>
</dbReference>
<keyword evidence="5" id="KW-1185">Reference proteome</keyword>
<name>A0ABX2DQY1_9BACL</name>
<dbReference type="SMART" id="SM00530">
    <property type="entry name" value="HTH_XRE"/>
    <property type="match status" value="1"/>
</dbReference>
<feature type="domain" description="HTH cro/C1-type" evidence="3">
    <location>
        <begin position="8"/>
        <end position="68"/>
    </location>
</feature>
<gene>
    <name evidence="4" type="ORF">HQN87_12975</name>
</gene>
<proteinExistence type="predicted"/>
<evidence type="ECO:0000313" key="5">
    <source>
        <dbReference type="Proteomes" id="UP000711047"/>
    </source>
</evidence>
<keyword evidence="2" id="KW-1133">Transmembrane helix</keyword>
<dbReference type="EMBL" id="JABMKX010000006">
    <property type="protein sequence ID" value="NQX46246.1"/>
    <property type="molecule type" value="Genomic_DNA"/>
</dbReference>
<feature type="region of interest" description="Disordered" evidence="1">
    <location>
        <begin position="303"/>
        <end position="322"/>
    </location>
</feature>
<dbReference type="PROSITE" id="PS50943">
    <property type="entry name" value="HTH_CROC1"/>
    <property type="match status" value="1"/>
</dbReference>
<evidence type="ECO:0000259" key="3">
    <source>
        <dbReference type="PROSITE" id="PS50943"/>
    </source>
</evidence>
<dbReference type="InterPro" id="IPR050400">
    <property type="entry name" value="Bact_Cytoskel_RodZ"/>
</dbReference>
<reference evidence="4 5" key="1">
    <citation type="submission" date="2020-05" db="EMBL/GenBank/DDBJ databases">
        <title>Paenibacillus glebae, sp. nov., Paenibacillus humi sp. nov., Paenibacillus pedi sp. nov., Paenibacillus terrestris sp. nov. and Paenibacillus terricola sp. nov., isolated from a forest top soil sample.</title>
        <authorList>
            <person name="Qi S."/>
            <person name="Carlier A."/>
            <person name="Cnockaert M."/>
            <person name="Vandamme P."/>
        </authorList>
    </citation>
    <scope>NUCLEOTIDE SEQUENCE [LARGE SCALE GENOMIC DNA]</scope>
    <source>
        <strain evidence="4 5">LMG 29502</strain>
    </source>
</reference>
<dbReference type="PANTHER" id="PTHR34475:SF1">
    <property type="entry name" value="CYTOSKELETON PROTEIN RODZ"/>
    <property type="match status" value="1"/>
</dbReference>
<feature type="compositionally biased region" description="Polar residues" evidence="1">
    <location>
        <begin position="137"/>
        <end position="146"/>
    </location>
</feature>
<dbReference type="PANTHER" id="PTHR34475">
    <property type="match status" value="1"/>
</dbReference>
<feature type="compositionally biased region" description="Low complexity" evidence="1">
    <location>
        <begin position="164"/>
        <end position="187"/>
    </location>
</feature>
<dbReference type="CDD" id="cd00093">
    <property type="entry name" value="HTH_XRE"/>
    <property type="match status" value="1"/>
</dbReference>
<keyword evidence="2" id="KW-0812">Transmembrane</keyword>
<accession>A0ABX2DQY1</accession>
<dbReference type="InterPro" id="IPR001387">
    <property type="entry name" value="Cro/C1-type_HTH"/>
</dbReference>
<sequence length="322" mass="33745">MSELGRHLKEARLQKGMSLDDVQEVTKIRKKYLEAIEAGDYKVLPGSFYVRAFIKTYAEAVGVNPDELMEEHGNVPAAPVDTTMETVIQKRSRKPETERNAKWLPTLLMWTFPVLILVVIYLYASSTLNDSEPEQADSGSMTTATQDPAKVKPSATAAGGGGAVPTPTADAAATANPEASATVAPTASPEPSPSPSSSPGSVTVTQDRKSGKTTIYKVSAPAGTEVKVEIASTGVSWLEVYQGENSKGEKLSFGNTKAGDNLSFTLGNQGMYIKSGYSPATTITVNGQAVTDGKTSSRLLLELDSSGDGAANGATDGSTSAE</sequence>
<dbReference type="Pfam" id="PF13464">
    <property type="entry name" value="RodZ_C"/>
    <property type="match status" value="1"/>
</dbReference>
<dbReference type="InterPro" id="IPR025194">
    <property type="entry name" value="RodZ-like_C"/>
</dbReference>
<evidence type="ECO:0000256" key="1">
    <source>
        <dbReference type="SAM" id="MobiDB-lite"/>
    </source>
</evidence>
<dbReference type="InterPro" id="IPR010982">
    <property type="entry name" value="Lambda_DNA-bd_dom_sf"/>
</dbReference>
<comment type="caution">
    <text evidence="4">The sequence shown here is derived from an EMBL/GenBank/DDBJ whole genome shotgun (WGS) entry which is preliminary data.</text>
</comment>
<dbReference type="RefSeq" id="WP_173133394.1">
    <property type="nucleotide sequence ID" value="NZ_JABMKX010000006.1"/>
</dbReference>
<organism evidence="4 5">
    <name type="scientific">Paenibacillus tritici</name>
    <dbReference type="NCBI Taxonomy" id="1873425"/>
    <lineage>
        <taxon>Bacteria</taxon>
        <taxon>Bacillati</taxon>
        <taxon>Bacillota</taxon>
        <taxon>Bacilli</taxon>
        <taxon>Bacillales</taxon>
        <taxon>Paenibacillaceae</taxon>
        <taxon>Paenibacillus</taxon>
    </lineage>
</organism>
<dbReference type="SUPFAM" id="SSF47413">
    <property type="entry name" value="lambda repressor-like DNA-binding domains"/>
    <property type="match status" value="1"/>
</dbReference>
<evidence type="ECO:0000256" key="2">
    <source>
        <dbReference type="SAM" id="Phobius"/>
    </source>
</evidence>